<protein>
    <submittedName>
        <fullName evidence="2">Uncharacterized protein</fullName>
    </submittedName>
</protein>
<keyword evidence="3" id="KW-1185">Reference proteome</keyword>
<dbReference type="RefSeq" id="WP_101263428.1">
    <property type="nucleotide sequence ID" value="NZ_MVDD01000027.1"/>
</dbReference>
<keyword evidence="1" id="KW-1133">Transmembrane helix</keyword>
<comment type="caution">
    <text evidence="2">The sequence shown here is derived from an EMBL/GenBank/DDBJ whole genome shotgun (WGS) entry which is preliminary data.</text>
</comment>
<organism evidence="2 3">
    <name type="scientific">Labilibaculum filiforme</name>
    <dbReference type="NCBI Taxonomy" id="1940526"/>
    <lineage>
        <taxon>Bacteria</taxon>
        <taxon>Pseudomonadati</taxon>
        <taxon>Bacteroidota</taxon>
        <taxon>Bacteroidia</taxon>
        <taxon>Marinilabiliales</taxon>
        <taxon>Marinifilaceae</taxon>
        <taxon>Labilibaculum</taxon>
    </lineage>
</organism>
<sequence>MDENWSSKISNEIDQQIDLYISVRDYRFYQIEKLKRVAKLLDSQENCMECKYAKKELKTIVQDLDRLINKSGVNRSEYENRVEKLIVHLKDKHKVYQAHHFTYTYSAIYTLVGAGFGLILSYGFFYSFHSSVFFFTAGLGMFVGNILGNRKDKVCIRDGKQI</sequence>
<accession>A0A2N3HQM6</accession>
<reference evidence="2 3" key="1">
    <citation type="journal article" date="2017" name="Front. Microbiol.">
        <title>Labilibaculum manganireducens gen. nov., sp. nov. and Labilibaculum filiforme sp. nov., Novel Bacteroidetes Isolated from Subsurface Sediments of the Baltic Sea.</title>
        <authorList>
            <person name="Vandieken V."/>
            <person name="Marshall I.P."/>
            <person name="Niemann H."/>
            <person name="Engelen B."/>
            <person name="Cypionka H."/>
        </authorList>
    </citation>
    <scope>NUCLEOTIDE SEQUENCE [LARGE SCALE GENOMIC DNA]</scope>
    <source>
        <strain evidence="2 3">59.16B</strain>
    </source>
</reference>
<keyword evidence="1" id="KW-0472">Membrane</keyword>
<dbReference type="EMBL" id="MVDD01000027">
    <property type="protein sequence ID" value="PKQ60365.1"/>
    <property type="molecule type" value="Genomic_DNA"/>
</dbReference>
<proteinExistence type="predicted"/>
<feature type="transmembrane region" description="Helical" evidence="1">
    <location>
        <begin position="102"/>
        <end position="125"/>
    </location>
</feature>
<feature type="transmembrane region" description="Helical" evidence="1">
    <location>
        <begin position="131"/>
        <end position="148"/>
    </location>
</feature>
<name>A0A2N3HQM6_9BACT</name>
<evidence type="ECO:0000256" key="1">
    <source>
        <dbReference type="SAM" id="Phobius"/>
    </source>
</evidence>
<keyword evidence="1" id="KW-0812">Transmembrane</keyword>
<evidence type="ECO:0000313" key="3">
    <source>
        <dbReference type="Proteomes" id="UP000233535"/>
    </source>
</evidence>
<evidence type="ECO:0000313" key="2">
    <source>
        <dbReference type="EMBL" id="PKQ60365.1"/>
    </source>
</evidence>
<dbReference type="AlphaFoldDB" id="A0A2N3HQM6"/>
<dbReference type="Proteomes" id="UP000233535">
    <property type="component" value="Unassembled WGS sequence"/>
</dbReference>
<dbReference type="OrthoDB" id="1120601at2"/>
<gene>
    <name evidence="2" type="ORF">BZG02_19470</name>
</gene>